<organism evidence="6 7">
    <name type="scientific">Comamonas denitrificans</name>
    <dbReference type="NCBI Taxonomy" id="117506"/>
    <lineage>
        <taxon>Bacteria</taxon>
        <taxon>Pseudomonadati</taxon>
        <taxon>Pseudomonadota</taxon>
        <taxon>Betaproteobacteria</taxon>
        <taxon>Burkholderiales</taxon>
        <taxon>Comamonadaceae</taxon>
        <taxon>Comamonas</taxon>
    </lineage>
</organism>
<proteinExistence type="predicted"/>
<dbReference type="InterPro" id="IPR002641">
    <property type="entry name" value="PNPLA_dom"/>
</dbReference>
<dbReference type="EMBL" id="JAFNME010000036">
    <property type="protein sequence ID" value="MBO1250664.1"/>
    <property type="molecule type" value="Genomic_DNA"/>
</dbReference>
<evidence type="ECO:0000259" key="5">
    <source>
        <dbReference type="PROSITE" id="PS51635"/>
    </source>
</evidence>
<feature type="active site" description="Proton acceptor" evidence="4">
    <location>
        <position position="159"/>
    </location>
</feature>
<dbReference type="Pfam" id="PF01734">
    <property type="entry name" value="Patatin"/>
    <property type="match status" value="1"/>
</dbReference>
<dbReference type="InterPro" id="IPR050301">
    <property type="entry name" value="NTE"/>
</dbReference>
<dbReference type="AlphaFoldDB" id="A0A939H1Q7"/>
<gene>
    <name evidence="6" type="primary">rssA</name>
    <name evidence="6" type="ORF">J1777_12635</name>
</gene>
<keyword evidence="7" id="KW-1185">Reference proteome</keyword>
<evidence type="ECO:0000256" key="4">
    <source>
        <dbReference type="PROSITE-ProRule" id="PRU01161"/>
    </source>
</evidence>
<dbReference type="NCBIfam" id="NF007623">
    <property type="entry name" value="PRK10279.1"/>
    <property type="match status" value="1"/>
</dbReference>
<name>A0A939H1Q7_9BURK</name>
<feature type="active site" description="Nucleophile" evidence="4">
    <location>
        <position position="46"/>
    </location>
</feature>
<keyword evidence="1 4" id="KW-0378">Hydrolase</keyword>
<evidence type="ECO:0000313" key="6">
    <source>
        <dbReference type="EMBL" id="MBO1250664.1"/>
    </source>
</evidence>
<dbReference type="RefSeq" id="WP_207576053.1">
    <property type="nucleotide sequence ID" value="NZ_JAFNME010000036.1"/>
</dbReference>
<evidence type="ECO:0000256" key="2">
    <source>
        <dbReference type="ARBA" id="ARBA00022963"/>
    </source>
</evidence>
<comment type="caution">
    <text evidence="6">The sequence shown here is derived from an EMBL/GenBank/DDBJ whole genome shotgun (WGS) entry which is preliminary data.</text>
</comment>
<evidence type="ECO:0000313" key="7">
    <source>
        <dbReference type="Proteomes" id="UP000664731"/>
    </source>
</evidence>
<reference evidence="6" key="1">
    <citation type="submission" date="2021-03" db="EMBL/GenBank/DDBJ databases">
        <title>Comamonas denitrificans.</title>
        <authorList>
            <person name="Finster K."/>
        </authorList>
    </citation>
    <scope>NUCLEOTIDE SEQUENCE</scope>
    <source>
        <strain evidence="6">MM2021_4</strain>
    </source>
</reference>
<dbReference type="InterPro" id="IPR016035">
    <property type="entry name" value="Acyl_Trfase/lysoPLipase"/>
</dbReference>
<keyword evidence="2 4" id="KW-0442">Lipid degradation</keyword>
<evidence type="ECO:0000256" key="1">
    <source>
        <dbReference type="ARBA" id="ARBA00022801"/>
    </source>
</evidence>
<feature type="short sequence motif" description="GXSXG" evidence="4">
    <location>
        <begin position="44"/>
        <end position="48"/>
    </location>
</feature>
<dbReference type="PROSITE" id="PS51635">
    <property type="entry name" value="PNPLA"/>
    <property type="match status" value="1"/>
</dbReference>
<sequence length="307" mass="33413">MPPASRRSPKIGLVLGSGSARGWAHLGVLKALQEAGVRPDIVCGSSVGALIAAVYAAKEIDRFTDWILALDRRKIFQFMDFRWSGGILKGDRLMKSMQHYFGRTTIEECQLPFAAVSTDLYTGAEVWLRRGPLVDAVRASIALPGLFTPVATQGRWLVDGGLVNPVPVSVARALGADVVIAVDLNADIMRRRQALPVVDAEETAATPSSWLSRWHPLRFEKTAEEESLPAVAASTAQMPSVLDVGLNSINIMQMRISRSRLAGDPPEVLITPRLAHLGLLDFHRAEEAIEAGHHAALLQLPELANFY</sequence>
<dbReference type="Gene3D" id="3.40.1090.10">
    <property type="entry name" value="Cytosolic phospholipase A2 catalytic domain"/>
    <property type="match status" value="2"/>
</dbReference>
<dbReference type="SUPFAM" id="SSF52151">
    <property type="entry name" value="FabD/lysophospholipase-like"/>
    <property type="match status" value="1"/>
</dbReference>
<accession>A0A939H1Q7</accession>
<dbReference type="PANTHER" id="PTHR14226:SF76">
    <property type="entry name" value="NTE FAMILY PROTEIN RSSA"/>
    <property type="match status" value="1"/>
</dbReference>
<comment type="caution">
    <text evidence="4">Lacks conserved residue(s) required for the propagation of feature annotation.</text>
</comment>
<dbReference type="Proteomes" id="UP000664731">
    <property type="component" value="Unassembled WGS sequence"/>
</dbReference>
<dbReference type="GO" id="GO:0016042">
    <property type="term" value="P:lipid catabolic process"/>
    <property type="evidence" value="ECO:0007669"/>
    <property type="project" value="UniProtKB-UniRule"/>
</dbReference>
<dbReference type="PANTHER" id="PTHR14226">
    <property type="entry name" value="NEUROPATHY TARGET ESTERASE/SWISS CHEESE D.MELANOGASTER"/>
    <property type="match status" value="1"/>
</dbReference>
<evidence type="ECO:0000256" key="3">
    <source>
        <dbReference type="ARBA" id="ARBA00023098"/>
    </source>
</evidence>
<dbReference type="GO" id="GO:0016787">
    <property type="term" value="F:hydrolase activity"/>
    <property type="evidence" value="ECO:0007669"/>
    <property type="project" value="UniProtKB-UniRule"/>
</dbReference>
<keyword evidence="3 4" id="KW-0443">Lipid metabolism</keyword>
<feature type="short sequence motif" description="DGA/G" evidence="4">
    <location>
        <begin position="159"/>
        <end position="161"/>
    </location>
</feature>
<feature type="domain" description="PNPLA" evidence="5">
    <location>
        <begin position="13"/>
        <end position="172"/>
    </location>
</feature>
<protein>
    <submittedName>
        <fullName evidence="6">Patatin-like phospholipase RssA</fullName>
    </submittedName>
</protein>